<dbReference type="Proteomes" id="UP000282971">
    <property type="component" value="Unassembled WGS sequence"/>
</dbReference>
<name>A0A437M9V0_9SPHN</name>
<dbReference type="InterPro" id="IPR027417">
    <property type="entry name" value="P-loop_NTPase"/>
</dbReference>
<accession>A0A437M9V0</accession>
<comment type="caution">
    <text evidence="1">The sequence shown here is derived from an EMBL/GenBank/DDBJ whole genome shotgun (WGS) entry which is preliminary data.</text>
</comment>
<keyword evidence="2" id="KW-1185">Reference proteome</keyword>
<dbReference type="SUPFAM" id="SSF52540">
    <property type="entry name" value="P-loop containing nucleoside triphosphate hydrolases"/>
    <property type="match status" value="1"/>
</dbReference>
<proteinExistence type="predicted"/>
<dbReference type="AlphaFoldDB" id="A0A437M9V0"/>
<organism evidence="1 2">
    <name type="scientific">Sphingomonas crocodyli</name>
    <dbReference type="NCBI Taxonomy" id="1979270"/>
    <lineage>
        <taxon>Bacteria</taxon>
        <taxon>Pseudomonadati</taxon>
        <taxon>Pseudomonadota</taxon>
        <taxon>Alphaproteobacteria</taxon>
        <taxon>Sphingomonadales</taxon>
        <taxon>Sphingomonadaceae</taxon>
        <taxon>Sphingomonas</taxon>
    </lineage>
</organism>
<evidence type="ECO:0000313" key="2">
    <source>
        <dbReference type="Proteomes" id="UP000282971"/>
    </source>
</evidence>
<dbReference type="EMBL" id="SACN01000001">
    <property type="protein sequence ID" value="RVT94413.1"/>
    <property type="molecule type" value="Genomic_DNA"/>
</dbReference>
<protein>
    <submittedName>
        <fullName evidence="1">AAA family ATPase</fullName>
    </submittedName>
</protein>
<gene>
    <name evidence="1" type="ORF">EOD43_11415</name>
</gene>
<dbReference type="OrthoDB" id="7210594at2"/>
<reference evidence="1 2" key="1">
    <citation type="submission" date="2019-01" db="EMBL/GenBank/DDBJ databases">
        <authorList>
            <person name="Chen W.-M."/>
        </authorList>
    </citation>
    <scope>NUCLEOTIDE SEQUENCE [LARGE SCALE GENOMIC DNA]</scope>
    <source>
        <strain evidence="1 2">CCP-7</strain>
    </source>
</reference>
<dbReference type="PANTHER" id="PTHR37816:SF1">
    <property type="entry name" value="TOXIN"/>
    <property type="match status" value="1"/>
</dbReference>
<dbReference type="InterPro" id="IPR052922">
    <property type="entry name" value="Cytidylate_Kinase-2"/>
</dbReference>
<sequence length="175" mass="19833">MRLENLGDRICILGPSNSGKSTLAVAIARRRGLDAVHLDQLHHLPGTDWVPRAPEDFTALHDAAILGDRWVIDGNYTRLMPQRFARATGVILLDAPTGISLWRYVRRALFETNRVGNLEGGQDSVKWAMLHHIAVRTRDNRRRYAAMLDGLDLPQIRLTSSRLIDNFYQREGLAR</sequence>
<evidence type="ECO:0000313" key="1">
    <source>
        <dbReference type="EMBL" id="RVT94413.1"/>
    </source>
</evidence>
<dbReference type="Gene3D" id="3.40.50.300">
    <property type="entry name" value="P-loop containing nucleotide triphosphate hydrolases"/>
    <property type="match status" value="1"/>
</dbReference>
<dbReference type="RefSeq" id="WP_127743889.1">
    <property type="nucleotide sequence ID" value="NZ_SACN01000001.1"/>
</dbReference>
<dbReference type="PANTHER" id="PTHR37816">
    <property type="entry name" value="YALI0E33011P"/>
    <property type="match status" value="1"/>
</dbReference>